<reference evidence="4" key="1">
    <citation type="submission" date="2022-10" db="EMBL/GenBank/DDBJ databases">
        <title>The WGS of Solirubrobacter ginsenosidimutans DSM 21036.</title>
        <authorList>
            <person name="Jiang Z."/>
        </authorList>
    </citation>
    <scope>NUCLEOTIDE SEQUENCE</scope>
    <source>
        <strain evidence="4">DSM 21036</strain>
    </source>
</reference>
<comment type="similarity">
    <text evidence="3">Belongs to the arginase family.</text>
</comment>
<dbReference type="EMBL" id="JAPDOD010000002">
    <property type="protein sequence ID" value="MDA0159493.1"/>
    <property type="molecule type" value="Genomic_DNA"/>
</dbReference>
<dbReference type="Proteomes" id="UP001149140">
    <property type="component" value="Unassembled WGS sequence"/>
</dbReference>
<dbReference type="PANTHER" id="PTHR11358:SF26">
    <property type="entry name" value="GUANIDINO ACID HYDROLASE, MITOCHONDRIAL"/>
    <property type="match status" value="1"/>
</dbReference>
<organism evidence="4 5">
    <name type="scientific">Solirubrobacter ginsenosidimutans</name>
    <dbReference type="NCBI Taxonomy" id="490573"/>
    <lineage>
        <taxon>Bacteria</taxon>
        <taxon>Bacillati</taxon>
        <taxon>Actinomycetota</taxon>
        <taxon>Thermoleophilia</taxon>
        <taxon>Solirubrobacterales</taxon>
        <taxon>Solirubrobacteraceae</taxon>
        <taxon>Solirubrobacter</taxon>
    </lineage>
</organism>
<dbReference type="GO" id="GO:0008783">
    <property type="term" value="F:agmatinase activity"/>
    <property type="evidence" value="ECO:0007669"/>
    <property type="project" value="TreeGrafter"/>
</dbReference>
<accession>A0A9X3S3G9</accession>
<name>A0A9X3S3G9_9ACTN</name>
<evidence type="ECO:0000313" key="4">
    <source>
        <dbReference type="EMBL" id="MDA0159493.1"/>
    </source>
</evidence>
<sequence>MTFTVLDAPCNLGLRPPAPGLEPGVRRLADALRACGLVKRLGAQDAGRVDAPAYVSVPVNRAALSGYTRVLADRVGELVDAGARPLVLGGDCSILLGAMLALRRRARHGLVHVDGHLDFRHPGWSGGIGAVAGEDLAGVTGRLEAELSDLDGLGPYVLDADTVHMGDRERWPEEVAAVAETGITALGLDELRARGPVVPAVPYWVHVDADVLDSALLPAVDSPAPGGLTFEELSALLRTLLEGPVVGVQITVFDPDLDPDGTQASALSDCLVTGLGDRA</sequence>
<keyword evidence="1" id="KW-0479">Metal-binding</keyword>
<dbReference type="GO" id="GO:0046872">
    <property type="term" value="F:metal ion binding"/>
    <property type="evidence" value="ECO:0007669"/>
    <property type="project" value="UniProtKB-KW"/>
</dbReference>
<comment type="caution">
    <text evidence="4">The sequence shown here is derived from an EMBL/GenBank/DDBJ whole genome shotgun (WGS) entry which is preliminary data.</text>
</comment>
<protein>
    <submittedName>
        <fullName evidence="4">Arginase family protein</fullName>
    </submittedName>
</protein>
<dbReference type="PROSITE" id="PS51409">
    <property type="entry name" value="ARGINASE_2"/>
    <property type="match status" value="1"/>
</dbReference>
<dbReference type="CDD" id="cd09999">
    <property type="entry name" value="Arginase-like_1"/>
    <property type="match status" value="1"/>
</dbReference>
<dbReference type="RefSeq" id="WP_270038223.1">
    <property type="nucleotide sequence ID" value="NZ_JAPDOD010000002.1"/>
</dbReference>
<keyword evidence="5" id="KW-1185">Reference proteome</keyword>
<dbReference type="AlphaFoldDB" id="A0A9X3S3G9"/>
<evidence type="ECO:0000256" key="3">
    <source>
        <dbReference type="PROSITE-ProRule" id="PRU00742"/>
    </source>
</evidence>
<dbReference type="Gene3D" id="3.40.800.10">
    <property type="entry name" value="Ureohydrolase domain"/>
    <property type="match status" value="1"/>
</dbReference>
<dbReference type="InterPro" id="IPR023696">
    <property type="entry name" value="Ureohydrolase_dom_sf"/>
</dbReference>
<dbReference type="PRINTS" id="PR00116">
    <property type="entry name" value="ARGINASE"/>
</dbReference>
<dbReference type="Pfam" id="PF00491">
    <property type="entry name" value="Arginase"/>
    <property type="match status" value="1"/>
</dbReference>
<gene>
    <name evidence="4" type="ORF">OM076_04390</name>
</gene>
<keyword evidence="2" id="KW-0378">Hydrolase</keyword>
<evidence type="ECO:0000313" key="5">
    <source>
        <dbReference type="Proteomes" id="UP001149140"/>
    </source>
</evidence>
<dbReference type="SUPFAM" id="SSF52768">
    <property type="entry name" value="Arginase/deacetylase"/>
    <property type="match status" value="1"/>
</dbReference>
<evidence type="ECO:0000256" key="1">
    <source>
        <dbReference type="ARBA" id="ARBA00022723"/>
    </source>
</evidence>
<dbReference type="GO" id="GO:0033389">
    <property type="term" value="P:putrescine biosynthetic process from arginine, via agmatine"/>
    <property type="evidence" value="ECO:0007669"/>
    <property type="project" value="TreeGrafter"/>
</dbReference>
<evidence type="ECO:0000256" key="2">
    <source>
        <dbReference type="ARBA" id="ARBA00022801"/>
    </source>
</evidence>
<proteinExistence type="inferred from homology"/>
<dbReference type="PANTHER" id="PTHR11358">
    <property type="entry name" value="ARGINASE/AGMATINASE"/>
    <property type="match status" value="1"/>
</dbReference>
<dbReference type="InterPro" id="IPR006035">
    <property type="entry name" value="Ureohydrolase"/>
</dbReference>